<evidence type="ECO:0000313" key="3">
    <source>
        <dbReference type="Proteomes" id="UP000220102"/>
    </source>
</evidence>
<name>A0A2A8D137_9BACT</name>
<dbReference type="AlphaFoldDB" id="A0A2A8D137"/>
<organism evidence="2 3">
    <name type="scientific">Longibacter salinarum</name>
    <dbReference type="NCBI Taxonomy" id="1850348"/>
    <lineage>
        <taxon>Bacteria</taxon>
        <taxon>Pseudomonadati</taxon>
        <taxon>Rhodothermota</taxon>
        <taxon>Rhodothermia</taxon>
        <taxon>Rhodothermales</taxon>
        <taxon>Salisaetaceae</taxon>
        <taxon>Longibacter</taxon>
    </lineage>
</organism>
<dbReference type="Proteomes" id="UP000220102">
    <property type="component" value="Unassembled WGS sequence"/>
</dbReference>
<feature type="compositionally biased region" description="Basic and acidic residues" evidence="1">
    <location>
        <begin position="42"/>
        <end position="52"/>
    </location>
</feature>
<proteinExistence type="predicted"/>
<dbReference type="RefSeq" id="WP_098074777.1">
    <property type="nucleotide sequence ID" value="NZ_PDEQ01000002.1"/>
</dbReference>
<sequence>MSNSEGFFGSIFGSADDDPLLQSDREDTESAPHSSHSTGSSRRSENGPDHGGTRSSATAPNQRQSDSQRSDRSRSTKSRSKRTQTPDHPSPDPGKDVRQVVLHQRNNETTGLRHLNKAVEDGWRFSHISITPRSRAASGQVDTDIIVSMERSTPRSLFDFGAAC</sequence>
<accession>A0A2A8D137</accession>
<keyword evidence="3" id="KW-1185">Reference proteome</keyword>
<comment type="caution">
    <text evidence="2">The sequence shown here is derived from an EMBL/GenBank/DDBJ whole genome shotgun (WGS) entry which is preliminary data.</text>
</comment>
<feature type="region of interest" description="Disordered" evidence="1">
    <location>
        <begin position="1"/>
        <end position="98"/>
    </location>
</feature>
<evidence type="ECO:0000256" key="1">
    <source>
        <dbReference type="SAM" id="MobiDB-lite"/>
    </source>
</evidence>
<dbReference type="EMBL" id="PDEQ01000002">
    <property type="protein sequence ID" value="PEN14604.1"/>
    <property type="molecule type" value="Genomic_DNA"/>
</dbReference>
<protein>
    <submittedName>
        <fullName evidence="2">Uncharacterized protein</fullName>
    </submittedName>
</protein>
<gene>
    <name evidence="2" type="ORF">CRI94_06170</name>
</gene>
<feature type="compositionally biased region" description="Low complexity" evidence="1">
    <location>
        <begin position="31"/>
        <end position="41"/>
    </location>
</feature>
<feature type="compositionally biased region" description="Basic and acidic residues" evidence="1">
    <location>
        <begin position="89"/>
        <end position="98"/>
    </location>
</feature>
<evidence type="ECO:0000313" key="2">
    <source>
        <dbReference type="EMBL" id="PEN14604.1"/>
    </source>
</evidence>
<reference evidence="2 3" key="1">
    <citation type="submission" date="2017-10" db="EMBL/GenBank/DDBJ databases">
        <title>Draft genome of Longibacter Salinarum.</title>
        <authorList>
            <person name="Goh K.M."/>
            <person name="Shamsir M.S."/>
            <person name="Lim S.W."/>
        </authorList>
    </citation>
    <scope>NUCLEOTIDE SEQUENCE [LARGE SCALE GENOMIC DNA]</scope>
    <source>
        <strain evidence="2 3">KCTC 52045</strain>
    </source>
</reference>